<evidence type="ECO:0000256" key="1">
    <source>
        <dbReference type="SAM" id="MobiDB-lite"/>
    </source>
</evidence>
<evidence type="ECO:0008006" key="5">
    <source>
        <dbReference type="Google" id="ProtNLM"/>
    </source>
</evidence>
<name>A0A936ZLC9_9BURK</name>
<dbReference type="AlphaFoldDB" id="A0A936ZLC9"/>
<evidence type="ECO:0000313" key="4">
    <source>
        <dbReference type="Proteomes" id="UP000613011"/>
    </source>
</evidence>
<feature type="compositionally biased region" description="Pro residues" evidence="1">
    <location>
        <begin position="152"/>
        <end position="169"/>
    </location>
</feature>
<feature type="chain" id="PRO_5036772421" description="PKD domain-containing protein" evidence="2">
    <location>
        <begin position="21"/>
        <end position="181"/>
    </location>
</feature>
<organism evidence="3 4">
    <name type="scientific">Ramlibacter aurantiacus</name>
    <dbReference type="NCBI Taxonomy" id="2801330"/>
    <lineage>
        <taxon>Bacteria</taxon>
        <taxon>Pseudomonadati</taxon>
        <taxon>Pseudomonadota</taxon>
        <taxon>Betaproteobacteria</taxon>
        <taxon>Burkholderiales</taxon>
        <taxon>Comamonadaceae</taxon>
        <taxon>Ramlibacter</taxon>
    </lineage>
</organism>
<keyword evidence="4" id="KW-1185">Reference proteome</keyword>
<sequence>MKRLLSLLLIAWPALLPAQAPSGISFNREPARVNEAVHVTLNFEAATPLCALWVDFGDGDQRHVLVERFPVTLVKHYTTAGRYPVRAEGRGMLRGLSSSFGCAGAPRTRTLTVVGPEAASPTAQPPATERPPVGLPPVIDLEPRQVRRPGTTAPPPAASPAPAPPPAPAPGRSRDDSLRVF</sequence>
<feature type="region of interest" description="Disordered" evidence="1">
    <location>
        <begin position="116"/>
        <end position="181"/>
    </location>
</feature>
<evidence type="ECO:0000313" key="3">
    <source>
        <dbReference type="EMBL" id="MBL0419365.1"/>
    </source>
</evidence>
<dbReference type="RefSeq" id="WP_201682403.1">
    <property type="nucleotide sequence ID" value="NZ_JAEQNA010000001.1"/>
</dbReference>
<feature type="compositionally biased region" description="Basic and acidic residues" evidence="1">
    <location>
        <begin position="172"/>
        <end position="181"/>
    </location>
</feature>
<gene>
    <name evidence="3" type="ORF">JI739_03290</name>
</gene>
<feature type="signal peptide" evidence="2">
    <location>
        <begin position="1"/>
        <end position="20"/>
    </location>
</feature>
<protein>
    <recommendedName>
        <fullName evidence="5">PKD domain-containing protein</fullName>
    </recommendedName>
</protein>
<reference evidence="3" key="1">
    <citation type="submission" date="2021-01" db="EMBL/GenBank/DDBJ databases">
        <title>Ramlibacter sp. strain AW1 16S ribosomal RNA gene Genome sequencing and assembly.</title>
        <authorList>
            <person name="Kang M."/>
        </authorList>
    </citation>
    <scope>NUCLEOTIDE SEQUENCE</scope>
    <source>
        <strain evidence="3">AW1</strain>
    </source>
</reference>
<proteinExistence type="predicted"/>
<keyword evidence="2" id="KW-0732">Signal</keyword>
<dbReference type="EMBL" id="JAEQNA010000001">
    <property type="protein sequence ID" value="MBL0419365.1"/>
    <property type="molecule type" value="Genomic_DNA"/>
</dbReference>
<comment type="caution">
    <text evidence="3">The sequence shown here is derived from an EMBL/GenBank/DDBJ whole genome shotgun (WGS) entry which is preliminary data.</text>
</comment>
<dbReference type="Proteomes" id="UP000613011">
    <property type="component" value="Unassembled WGS sequence"/>
</dbReference>
<accession>A0A936ZLC9</accession>
<evidence type="ECO:0000256" key="2">
    <source>
        <dbReference type="SAM" id="SignalP"/>
    </source>
</evidence>